<protein>
    <submittedName>
        <fullName evidence="2">Uncharacterized protein</fullName>
    </submittedName>
</protein>
<keyword evidence="1" id="KW-0472">Membrane</keyword>
<name>A0A9P1H317_9PEZI</name>
<dbReference type="Proteomes" id="UP000838763">
    <property type="component" value="Unassembled WGS sequence"/>
</dbReference>
<reference evidence="2" key="1">
    <citation type="submission" date="2022-11" db="EMBL/GenBank/DDBJ databases">
        <authorList>
            <person name="Scott C."/>
            <person name="Bruce N."/>
        </authorList>
    </citation>
    <scope>NUCLEOTIDE SEQUENCE</scope>
</reference>
<evidence type="ECO:0000313" key="2">
    <source>
        <dbReference type="EMBL" id="CAI4215749.1"/>
    </source>
</evidence>
<gene>
    <name evidence="2" type="ORF">PPNO1_LOCUS5454</name>
</gene>
<feature type="non-terminal residue" evidence="2">
    <location>
        <position position="1"/>
    </location>
</feature>
<sequence length="22" mass="2521">FLPFLGYHHVLMILIAIAIILL</sequence>
<keyword evidence="3" id="KW-1185">Reference proteome</keyword>
<comment type="caution">
    <text evidence="2">The sequence shown here is derived from an EMBL/GenBank/DDBJ whole genome shotgun (WGS) entry which is preliminary data.</text>
</comment>
<dbReference type="EMBL" id="CALLCH030000012">
    <property type="protein sequence ID" value="CAI4215749.1"/>
    <property type="molecule type" value="Genomic_DNA"/>
</dbReference>
<feature type="non-terminal residue" evidence="2">
    <location>
        <position position="22"/>
    </location>
</feature>
<evidence type="ECO:0000313" key="3">
    <source>
        <dbReference type="Proteomes" id="UP000838763"/>
    </source>
</evidence>
<organism evidence="2 3">
    <name type="scientific">Parascedosporium putredinis</name>
    <dbReference type="NCBI Taxonomy" id="1442378"/>
    <lineage>
        <taxon>Eukaryota</taxon>
        <taxon>Fungi</taxon>
        <taxon>Dikarya</taxon>
        <taxon>Ascomycota</taxon>
        <taxon>Pezizomycotina</taxon>
        <taxon>Sordariomycetes</taxon>
        <taxon>Hypocreomycetidae</taxon>
        <taxon>Microascales</taxon>
        <taxon>Microascaceae</taxon>
        <taxon>Parascedosporium</taxon>
    </lineage>
</organism>
<evidence type="ECO:0000256" key="1">
    <source>
        <dbReference type="SAM" id="Phobius"/>
    </source>
</evidence>
<dbReference type="OrthoDB" id="3550957at2759"/>
<proteinExistence type="predicted"/>
<keyword evidence="1" id="KW-1133">Transmembrane helix</keyword>
<keyword evidence="1" id="KW-0812">Transmembrane</keyword>
<feature type="transmembrane region" description="Helical" evidence="1">
    <location>
        <begin position="6"/>
        <end position="21"/>
    </location>
</feature>
<accession>A0A9P1H317</accession>
<dbReference type="AlphaFoldDB" id="A0A9P1H317"/>